<dbReference type="Gene3D" id="1.10.510.10">
    <property type="entry name" value="Transferase(Phosphotransferase) domain 1"/>
    <property type="match status" value="1"/>
</dbReference>
<dbReference type="GO" id="GO:0007165">
    <property type="term" value="P:signal transduction"/>
    <property type="evidence" value="ECO:0000318"/>
    <property type="project" value="GO_Central"/>
</dbReference>
<evidence type="ECO:0000256" key="5">
    <source>
        <dbReference type="PROSITE-ProRule" id="PRU10141"/>
    </source>
</evidence>
<dbReference type="InterPro" id="IPR052751">
    <property type="entry name" value="Plant_MAPKKK"/>
</dbReference>
<dbReference type="eggNOG" id="KOG0198">
    <property type="taxonomic scope" value="Eukaryota"/>
</dbReference>
<dbReference type="InterPro" id="IPR017441">
    <property type="entry name" value="Protein_kinase_ATP_BS"/>
</dbReference>
<dbReference type="InterPro" id="IPR000719">
    <property type="entry name" value="Prot_kinase_dom"/>
</dbReference>
<dbReference type="STRING" id="88036.D8R886"/>
<feature type="compositionally biased region" description="Basic and acidic residues" evidence="6">
    <location>
        <begin position="471"/>
        <end position="483"/>
    </location>
</feature>
<dbReference type="PROSITE" id="PS00108">
    <property type="entry name" value="PROTEIN_KINASE_ST"/>
    <property type="match status" value="1"/>
</dbReference>
<dbReference type="InterPro" id="IPR011009">
    <property type="entry name" value="Kinase-like_dom_sf"/>
</dbReference>
<evidence type="ECO:0000259" key="7">
    <source>
        <dbReference type="PROSITE" id="PS50011"/>
    </source>
</evidence>
<dbReference type="AlphaFoldDB" id="D8R886"/>
<dbReference type="FunCoup" id="D8R886">
    <property type="interactions" value="598"/>
</dbReference>
<feature type="domain" description="Protein kinase" evidence="7">
    <location>
        <begin position="9"/>
        <end position="277"/>
    </location>
</feature>
<keyword evidence="1" id="KW-0808">Transferase</keyword>
<protein>
    <recommendedName>
        <fullName evidence="7">Protein kinase domain-containing protein</fullName>
    </recommendedName>
</protein>
<dbReference type="Pfam" id="PF00069">
    <property type="entry name" value="Pkinase"/>
    <property type="match status" value="1"/>
</dbReference>
<dbReference type="SMART" id="SM00220">
    <property type="entry name" value="S_TKc"/>
    <property type="match status" value="1"/>
</dbReference>
<evidence type="ECO:0000256" key="2">
    <source>
        <dbReference type="ARBA" id="ARBA00022741"/>
    </source>
</evidence>
<evidence type="ECO:0000256" key="4">
    <source>
        <dbReference type="ARBA" id="ARBA00022840"/>
    </source>
</evidence>
<evidence type="ECO:0000256" key="1">
    <source>
        <dbReference type="ARBA" id="ARBA00022679"/>
    </source>
</evidence>
<reference evidence="8 9" key="1">
    <citation type="journal article" date="2011" name="Science">
        <title>The Selaginella genome identifies genetic changes associated with the evolution of vascular plants.</title>
        <authorList>
            <person name="Banks J.A."/>
            <person name="Nishiyama T."/>
            <person name="Hasebe M."/>
            <person name="Bowman J.L."/>
            <person name="Gribskov M."/>
            <person name="dePamphilis C."/>
            <person name="Albert V.A."/>
            <person name="Aono N."/>
            <person name="Aoyama T."/>
            <person name="Ambrose B.A."/>
            <person name="Ashton N.W."/>
            <person name="Axtell M.J."/>
            <person name="Barker E."/>
            <person name="Barker M.S."/>
            <person name="Bennetzen J.L."/>
            <person name="Bonawitz N.D."/>
            <person name="Chapple C."/>
            <person name="Cheng C."/>
            <person name="Correa L.G."/>
            <person name="Dacre M."/>
            <person name="DeBarry J."/>
            <person name="Dreyer I."/>
            <person name="Elias M."/>
            <person name="Engstrom E.M."/>
            <person name="Estelle M."/>
            <person name="Feng L."/>
            <person name="Finet C."/>
            <person name="Floyd S.K."/>
            <person name="Frommer W.B."/>
            <person name="Fujita T."/>
            <person name="Gramzow L."/>
            <person name="Gutensohn M."/>
            <person name="Harholt J."/>
            <person name="Hattori M."/>
            <person name="Heyl A."/>
            <person name="Hirai T."/>
            <person name="Hiwatashi Y."/>
            <person name="Ishikawa M."/>
            <person name="Iwata M."/>
            <person name="Karol K.G."/>
            <person name="Koehler B."/>
            <person name="Kolukisaoglu U."/>
            <person name="Kubo M."/>
            <person name="Kurata T."/>
            <person name="Lalonde S."/>
            <person name="Li K."/>
            <person name="Li Y."/>
            <person name="Litt A."/>
            <person name="Lyons E."/>
            <person name="Manning G."/>
            <person name="Maruyama T."/>
            <person name="Michael T.P."/>
            <person name="Mikami K."/>
            <person name="Miyazaki S."/>
            <person name="Morinaga S."/>
            <person name="Murata T."/>
            <person name="Mueller-Roeber B."/>
            <person name="Nelson D.R."/>
            <person name="Obara M."/>
            <person name="Oguri Y."/>
            <person name="Olmstead R.G."/>
            <person name="Onodera N."/>
            <person name="Petersen B.L."/>
            <person name="Pils B."/>
            <person name="Prigge M."/>
            <person name="Rensing S.A."/>
            <person name="Riano-Pachon D.M."/>
            <person name="Roberts A.W."/>
            <person name="Sato Y."/>
            <person name="Scheller H.V."/>
            <person name="Schulz B."/>
            <person name="Schulz C."/>
            <person name="Shakirov E.V."/>
            <person name="Shibagaki N."/>
            <person name="Shinohara N."/>
            <person name="Shippen D.E."/>
            <person name="Soerensen I."/>
            <person name="Sotooka R."/>
            <person name="Sugimoto N."/>
            <person name="Sugita M."/>
            <person name="Sumikawa N."/>
            <person name="Tanurdzic M."/>
            <person name="Theissen G."/>
            <person name="Ulvskov P."/>
            <person name="Wakazuki S."/>
            <person name="Weng J.K."/>
            <person name="Willats W.W."/>
            <person name="Wipf D."/>
            <person name="Wolf P.G."/>
            <person name="Yang L."/>
            <person name="Zimmer A.D."/>
            <person name="Zhu Q."/>
            <person name="Mitros T."/>
            <person name="Hellsten U."/>
            <person name="Loque D."/>
            <person name="Otillar R."/>
            <person name="Salamov A."/>
            <person name="Schmutz J."/>
            <person name="Shapiro H."/>
            <person name="Lindquist E."/>
            <person name="Lucas S."/>
            <person name="Rokhsar D."/>
            <person name="Grigoriev I.V."/>
        </authorList>
    </citation>
    <scope>NUCLEOTIDE SEQUENCE [LARGE SCALE GENOMIC DNA]</scope>
</reference>
<dbReference type="PROSITE" id="PS00107">
    <property type="entry name" value="PROTEIN_KINASE_ATP"/>
    <property type="match status" value="1"/>
</dbReference>
<keyword evidence="3" id="KW-0418">Kinase</keyword>
<dbReference type="HOGENOM" id="CLU_541219_0_0_1"/>
<feature type="compositionally biased region" description="Basic and acidic residues" evidence="6">
    <location>
        <begin position="494"/>
        <end position="504"/>
    </location>
</feature>
<feature type="compositionally biased region" description="Acidic residues" evidence="6">
    <location>
        <begin position="389"/>
        <end position="403"/>
    </location>
</feature>
<dbReference type="PANTHER" id="PTHR48011">
    <property type="entry name" value="CCR4-NOT TRANSCRIPTIONAL COMPLEX SUBUNIT CAF120-RELATED"/>
    <property type="match status" value="1"/>
</dbReference>
<keyword evidence="4 5" id="KW-0067">ATP-binding</keyword>
<accession>D8R886</accession>
<dbReference type="EMBL" id="GL377573">
    <property type="protein sequence ID" value="EFJ31655.1"/>
    <property type="molecule type" value="Genomic_DNA"/>
</dbReference>
<dbReference type="GO" id="GO:0005524">
    <property type="term" value="F:ATP binding"/>
    <property type="evidence" value="ECO:0007669"/>
    <property type="project" value="UniProtKB-UniRule"/>
</dbReference>
<dbReference type="SUPFAM" id="SSF56112">
    <property type="entry name" value="Protein kinase-like (PK-like)"/>
    <property type="match status" value="1"/>
</dbReference>
<dbReference type="CDD" id="cd06606">
    <property type="entry name" value="STKc_MAPKKK"/>
    <property type="match status" value="1"/>
</dbReference>
<name>D8R886_SELML</name>
<feature type="region of interest" description="Disordered" evidence="6">
    <location>
        <begin position="386"/>
        <end position="448"/>
    </location>
</feature>
<dbReference type="Proteomes" id="UP000001514">
    <property type="component" value="Unassembled WGS sequence"/>
</dbReference>
<dbReference type="GO" id="GO:0004672">
    <property type="term" value="F:protein kinase activity"/>
    <property type="evidence" value="ECO:0000318"/>
    <property type="project" value="GO_Central"/>
</dbReference>
<dbReference type="PROSITE" id="PS50011">
    <property type="entry name" value="PROTEIN_KINASE_DOM"/>
    <property type="match status" value="1"/>
</dbReference>
<feature type="compositionally biased region" description="Acidic residues" evidence="6">
    <location>
        <begin position="411"/>
        <end position="427"/>
    </location>
</feature>
<organism evidence="9">
    <name type="scientific">Selaginella moellendorffii</name>
    <name type="common">Spikemoss</name>
    <dbReference type="NCBI Taxonomy" id="88036"/>
    <lineage>
        <taxon>Eukaryota</taxon>
        <taxon>Viridiplantae</taxon>
        <taxon>Streptophyta</taxon>
        <taxon>Embryophyta</taxon>
        <taxon>Tracheophyta</taxon>
        <taxon>Lycopodiopsida</taxon>
        <taxon>Selaginellales</taxon>
        <taxon>Selaginellaceae</taxon>
        <taxon>Selaginella</taxon>
    </lineage>
</organism>
<evidence type="ECO:0000256" key="3">
    <source>
        <dbReference type="ARBA" id="ARBA00022777"/>
    </source>
</evidence>
<feature type="binding site" evidence="5">
    <location>
        <position position="38"/>
    </location>
    <ligand>
        <name>ATP</name>
        <dbReference type="ChEBI" id="CHEBI:30616"/>
    </ligand>
</feature>
<proteinExistence type="predicted"/>
<dbReference type="Gramene" id="EFJ31655">
    <property type="protein sequence ID" value="EFJ31655"/>
    <property type="gene ID" value="SELMODRAFT_408419"/>
</dbReference>
<dbReference type="InParanoid" id="D8R886"/>
<dbReference type="KEGG" id="smo:SELMODRAFT_408419"/>
<feature type="compositionally biased region" description="Acidic residues" evidence="6">
    <location>
        <begin position="484"/>
        <end position="493"/>
    </location>
</feature>
<dbReference type="InterPro" id="IPR008271">
    <property type="entry name" value="Ser/Thr_kinase_AS"/>
</dbReference>
<gene>
    <name evidence="8" type="ORF">SELMODRAFT_408419</name>
</gene>
<feature type="region of interest" description="Disordered" evidence="6">
    <location>
        <begin position="471"/>
        <end position="504"/>
    </location>
</feature>
<keyword evidence="9" id="KW-1185">Reference proteome</keyword>
<evidence type="ECO:0000313" key="9">
    <source>
        <dbReference type="Proteomes" id="UP000001514"/>
    </source>
</evidence>
<feature type="region of interest" description="Disordered" evidence="6">
    <location>
        <begin position="342"/>
        <end position="368"/>
    </location>
</feature>
<sequence length="504" mass="55371">MADRVVRSWVCGGLIGAGAFGSVNLAVDNETGDLFAVKSTECSGGRSSDGALLALENELSILQSLQSSPRIVKCLGSAWSSSAESGQPVRSVFLEYMPGGSIADLMAKLGGKLHESLARIYTRGILEGLEFLHRRGIVHCDIKGKNVLVGATGVKLADFGAAKRLSGAAHYQHHQQSPMIKGTPLWMAPEVVRQEEQGTASDIWSLGCTVLEMITGRAPWGDVKHTFSALYRIGCSEELPELPWWLSEQGKDFVMNCLRRDPRERWTSAQLLQHPFVMEAMESPSPSLIAAPRRASAGDLDSVQITKLLADMPVVAEEEEEKGVAEAAERRRLVRPRLEVCGNWDDQGHGSDPGMSPSSAGGKWIVVRSPQGGNNWNLPDPFNLLSDFESGEDGEVVDASSDDDERKAVEVELEVEDQEEEEEEEEEKVLGVDESTTEILPREFAPTRRPPDWIPPRLLLLLQIRSPPLAMRERSAAPAKEEESIQEEEEEAEEATREVDHCCR</sequence>
<evidence type="ECO:0000313" key="8">
    <source>
        <dbReference type="EMBL" id="EFJ31655.1"/>
    </source>
</evidence>
<dbReference type="PANTHER" id="PTHR48011:SF5">
    <property type="entry name" value="PROTEIN KINASE DOMAIN-CONTAINING PROTEIN"/>
    <property type="match status" value="1"/>
</dbReference>
<keyword evidence="2 5" id="KW-0547">Nucleotide-binding</keyword>
<evidence type="ECO:0000256" key="6">
    <source>
        <dbReference type="SAM" id="MobiDB-lite"/>
    </source>
</evidence>